<dbReference type="GeneID" id="98181170"/>
<accession>A0ABQ0GR56</accession>
<reference evidence="2 3" key="1">
    <citation type="submission" date="2024-09" db="EMBL/GenBank/DDBJ databases">
        <title>Itraconazole resistance in Madurella fahalii resulting from another homologue of gene encoding cytochrome P450 14-alpha sterol demethylase (CYP51).</title>
        <authorList>
            <person name="Yoshioka I."/>
            <person name="Fahal A.H."/>
            <person name="Kaneko S."/>
            <person name="Yaguchi T."/>
        </authorList>
    </citation>
    <scope>NUCLEOTIDE SEQUENCE [LARGE SCALE GENOMIC DNA]</scope>
    <source>
        <strain evidence="2 3">IFM 68171</strain>
    </source>
</reference>
<evidence type="ECO:0000313" key="3">
    <source>
        <dbReference type="Proteomes" id="UP001628179"/>
    </source>
</evidence>
<feature type="compositionally biased region" description="Basic and acidic residues" evidence="1">
    <location>
        <begin position="24"/>
        <end position="37"/>
    </location>
</feature>
<dbReference type="RefSeq" id="XP_070921948.1">
    <property type="nucleotide sequence ID" value="XM_071065847.1"/>
</dbReference>
<sequence>MSQTQQDQWRNWRQNLKPAKGKSKRSENSDHGTVRRNYEIIVAILNSGKEIPDLSTMVSTAPPPSRRAATASTSAAPNQQRSRKHQSREKRQASTSPAGKRPSQRTSHSTLDRQGPVAADNEKAADNAVNPGPLDLGQLSNFQAPINPLRWTLPDSQIDPLLLDQNLLSPYSTDISRPQEWLVPLRLQQQQQQQQQQGGMSIAAPLIPSGPGTVAPTSTLVSTTIPRSIDVSDARSRTSATSAGLHETLLSAEALAFAAPLPEVKGQALIGLGAVHENAAVADGLDWNIDRIGDFCWSGPDE</sequence>
<gene>
    <name evidence="2" type="ORF">MFIFM68171_10428</name>
</gene>
<name>A0ABQ0GR56_9PEZI</name>
<feature type="region of interest" description="Disordered" evidence="1">
    <location>
        <begin position="49"/>
        <end position="118"/>
    </location>
</feature>
<dbReference type="EMBL" id="BAAFSV010000006">
    <property type="protein sequence ID" value="GAB1320218.1"/>
    <property type="molecule type" value="Genomic_DNA"/>
</dbReference>
<protein>
    <submittedName>
        <fullName evidence="2">Uncharacterized protein</fullName>
    </submittedName>
</protein>
<feature type="region of interest" description="Disordered" evidence="1">
    <location>
        <begin position="1"/>
        <end position="37"/>
    </location>
</feature>
<keyword evidence="3" id="KW-1185">Reference proteome</keyword>
<evidence type="ECO:0000256" key="1">
    <source>
        <dbReference type="SAM" id="MobiDB-lite"/>
    </source>
</evidence>
<organism evidence="2 3">
    <name type="scientific">Madurella fahalii</name>
    <dbReference type="NCBI Taxonomy" id="1157608"/>
    <lineage>
        <taxon>Eukaryota</taxon>
        <taxon>Fungi</taxon>
        <taxon>Dikarya</taxon>
        <taxon>Ascomycota</taxon>
        <taxon>Pezizomycotina</taxon>
        <taxon>Sordariomycetes</taxon>
        <taxon>Sordariomycetidae</taxon>
        <taxon>Sordariales</taxon>
        <taxon>Sordariales incertae sedis</taxon>
        <taxon>Madurella</taxon>
    </lineage>
</organism>
<dbReference type="Proteomes" id="UP001628179">
    <property type="component" value="Unassembled WGS sequence"/>
</dbReference>
<feature type="compositionally biased region" description="Low complexity" evidence="1">
    <location>
        <begin position="66"/>
        <end position="77"/>
    </location>
</feature>
<evidence type="ECO:0000313" key="2">
    <source>
        <dbReference type="EMBL" id="GAB1320218.1"/>
    </source>
</evidence>
<feature type="compositionally biased region" description="Polar residues" evidence="1">
    <location>
        <begin position="1"/>
        <end position="14"/>
    </location>
</feature>
<proteinExistence type="predicted"/>
<comment type="caution">
    <text evidence="2">The sequence shown here is derived from an EMBL/GenBank/DDBJ whole genome shotgun (WGS) entry which is preliminary data.</text>
</comment>